<dbReference type="AlphaFoldDB" id="A0A5E6RM67"/>
<dbReference type="EMBL" id="CABVHB010000009">
    <property type="protein sequence ID" value="VVM69251.1"/>
    <property type="molecule type" value="Genomic_DNA"/>
</dbReference>
<dbReference type="Proteomes" id="UP000344274">
    <property type="component" value="Unassembled WGS sequence"/>
</dbReference>
<name>A0A5E6RM67_PSEFL</name>
<protein>
    <submittedName>
        <fullName evidence="1">Uncharacterized protein</fullName>
    </submittedName>
</protein>
<sequence>MYNKSAYSESWLMIRVDQNKAISMGENAYTRQKALDELLPQLRSGKRIRTSFEDYPEQQSGDAEICNLQQLLDACNS</sequence>
<proteinExistence type="predicted"/>
<evidence type="ECO:0000313" key="1">
    <source>
        <dbReference type="EMBL" id="VVM69251.1"/>
    </source>
</evidence>
<accession>A0A5E6RM67</accession>
<reference evidence="1 2" key="1">
    <citation type="submission" date="2019-09" db="EMBL/GenBank/DDBJ databases">
        <authorList>
            <person name="Chandra G."/>
            <person name="Truman W A."/>
        </authorList>
    </citation>
    <scope>NUCLEOTIDE SEQUENCE [LARGE SCALE GENOMIC DNA]</scope>
    <source>
        <strain evidence="1">PS673</strain>
    </source>
</reference>
<evidence type="ECO:0000313" key="2">
    <source>
        <dbReference type="Proteomes" id="UP000344274"/>
    </source>
</evidence>
<organism evidence="1 2">
    <name type="scientific">Pseudomonas fluorescens</name>
    <dbReference type="NCBI Taxonomy" id="294"/>
    <lineage>
        <taxon>Bacteria</taxon>
        <taxon>Pseudomonadati</taxon>
        <taxon>Pseudomonadota</taxon>
        <taxon>Gammaproteobacteria</taxon>
        <taxon>Pseudomonadales</taxon>
        <taxon>Pseudomonadaceae</taxon>
        <taxon>Pseudomonas</taxon>
    </lineage>
</organism>
<gene>
    <name evidence="1" type="ORF">PS673_01688</name>
</gene>